<proteinExistence type="predicted"/>
<dbReference type="InterPro" id="IPR004045">
    <property type="entry name" value="Glutathione_S-Trfase_N"/>
</dbReference>
<dbReference type="GO" id="GO:0004364">
    <property type="term" value="F:glutathione transferase activity"/>
    <property type="evidence" value="ECO:0007669"/>
    <property type="project" value="TreeGrafter"/>
</dbReference>
<dbReference type="InterPro" id="IPR036282">
    <property type="entry name" value="Glutathione-S-Trfase_C_sf"/>
</dbReference>
<dbReference type="PROSITE" id="PS50404">
    <property type="entry name" value="GST_NTER"/>
    <property type="match status" value="1"/>
</dbReference>
<dbReference type="PROSITE" id="PS50405">
    <property type="entry name" value="GST_CTER"/>
    <property type="match status" value="1"/>
</dbReference>
<feature type="domain" description="GST C-terminal" evidence="2">
    <location>
        <begin position="107"/>
        <end position="242"/>
    </location>
</feature>
<dbReference type="SUPFAM" id="SSF52833">
    <property type="entry name" value="Thioredoxin-like"/>
    <property type="match status" value="1"/>
</dbReference>
<dbReference type="Gene3D" id="3.40.30.10">
    <property type="entry name" value="Glutaredoxin"/>
    <property type="match status" value="1"/>
</dbReference>
<evidence type="ECO:0000259" key="2">
    <source>
        <dbReference type="PROSITE" id="PS50405"/>
    </source>
</evidence>
<accession>A0AAD4D7K4</accession>
<protein>
    <recommendedName>
        <fullName evidence="5">Glutathione S-transferase</fullName>
    </recommendedName>
</protein>
<dbReference type="InterPro" id="IPR036249">
    <property type="entry name" value="Thioredoxin-like_sf"/>
</dbReference>
<dbReference type="InterPro" id="IPR010987">
    <property type="entry name" value="Glutathione-S-Trfase_C-like"/>
</dbReference>
<organism evidence="3 4">
    <name type="scientific">Linnemannia exigua</name>
    <dbReference type="NCBI Taxonomy" id="604196"/>
    <lineage>
        <taxon>Eukaryota</taxon>
        <taxon>Fungi</taxon>
        <taxon>Fungi incertae sedis</taxon>
        <taxon>Mucoromycota</taxon>
        <taxon>Mortierellomycotina</taxon>
        <taxon>Mortierellomycetes</taxon>
        <taxon>Mortierellales</taxon>
        <taxon>Mortierellaceae</taxon>
        <taxon>Linnemannia</taxon>
    </lineage>
</organism>
<evidence type="ECO:0000313" key="3">
    <source>
        <dbReference type="EMBL" id="KAG0271052.1"/>
    </source>
</evidence>
<dbReference type="EMBL" id="JAAAIL010001239">
    <property type="protein sequence ID" value="KAG0271052.1"/>
    <property type="molecule type" value="Genomic_DNA"/>
</dbReference>
<dbReference type="PANTHER" id="PTHR11571:SF150">
    <property type="entry name" value="GLUTATHIONE S-TRANSFERASE"/>
    <property type="match status" value="1"/>
</dbReference>
<feature type="domain" description="GST N-terminal" evidence="1">
    <location>
        <begin position="25"/>
        <end position="105"/>
    </location>
</feature>
<evidence type="ECO:0000259" key="1">
    <source>
        <dbReference type="PROSITE" id="PS50404"/>
    </source>
</evidence>
<comment type="caution">
    <text evidence="3">The sequence shown here is derived from an EMBL/GenBank/DDBJ whole genome shotgun (WGS) entry which is preliminary data.</text>
</comment>
<dbReference type="SUPFAM" id="SSF47616">
    <property type="entry name" value="GST C-terminal domain-like"/>
    <property type="match status" value="1"/>
</dbReference>
<sequence>MVQIDAGHFSRDASAELSDALARPASFKIMYFPILANGATARDLLAYGGVKWTPVAPADWNSEKKQTPFHLMPILQVVGENGKTASLAETVVVEHYLAKKFGLLGSNEYEESIIKMIHSSSAAVQNAFSGSVTWNVTEAKAKGLAFFTSATLPSWIETHERHLKDNGNNGHYLGNKLSLADIRTANVIEQFATQPESGALMALINKSEALLKVYEAVAKDPKMVQWRSGAEYKGFYEGNKAFYANPAAFMS</sequence>
<evidence type="ECO:0000313" key="4">
    <source>
        <dbReference type="Proteomes" id="UP001194580"/>
    </source>
</evidence>
<dbReference type="PANTHER" id="PTHR11571">
    <property type="entry name" value="GLUTATHIONE S-TRANSFERASE"/>
    <property type="match status" value="1"/>
</dbReference>
<dbReference type="InterPro" id="IPR004046">
    <property type="entry name" value="GST_C"/>
</dbReference>
<gene>
    <name evidence="3" type="ORF">BGZ95_001197</name>
</gene>
<dbReference type="GO" id="GO:0006749">
    <property type="term" value="P:glutathione metabolic process"/>
    <property type="evidence" value="ECO:0007669"/>
    <property type="project" value="TreeGrafter"/>
</dbReference>
<reference evidence="3" key="1">
    <citation type="journal article" date="2020" name="Fungal Divers.">
        <title>Resolving the Mortierellaceae phylogeny through synthesis of multi-gene phylogenetics and phylogenomics.</title>
        <authorList>
            <person name="Vandepol N."/>
            <person name="Liber J."/>
            <person name="Desiro A."/>
            <person name="Na H."/>
            <person name="Kennedy M."/>
            <person name="Barry K."/>
            <person name="Grigoriev I.V."/>
            <person name="Miller A.N."/>
            <person name="O'Donnell K."/>
            <person name="Stajich J.E."/>
            <person name="Bonito G."/>
        </authorList>
    </citation>
    <scope>NUCLEOTIDE SEQUENCE</scope>
    <source>
        <strain evidence="3">NRRL 28262</strain>
    </source>
</reference>
<dbReference type="InterPro" id="IPR050213">
    <property type="entry name" value="GST_superfamily"/>
</dbReference>
<dbReference type="Proteomes" id="UP001194580">
    <property type="component" value="Unassembled WGS sequence"/>
</dbReference>
<dbReference type="Gene3D" id="1.20.1050.10">
    <property type="match status" value="1"/>
</dbReference>
<name>A0AAD4D7K4_9FUNG</name>
<dbReference type="Pfam" id="PF14497">
    <property type="entry name" value="GST_C_3"/>
    <property type="match status" value="1"/>
</dbReference>
<dbReference type="AlphaFoldDB" id="A0AAD4D7K4"/>
<evidence type="ECO:0008006" key="5">
    <source>
        <dbReference type="Google" id="ProtNLM"/>
    </source>
</evidence>
<keyword evidence="4" id="KW-1185">Reference proteome</keyword>